<dbReference type="InterPro" id="IPR000929">
    <property type="entry name" value="Dopamine_rcpt"/>
</dbReference>
<dbReference type="PRINTS" id="PR00237">
    <property type="entry name" value="GPCRRHODOPSN"/>
</dbReference>
<comment type="similarity">
    <text evidence="10">Belongs to the G-protein coupled receptor 1 family.</text>
</comment>
<sequence>MSSVSSTEKETNVSSSTPAEKDDGERENLHFVVWKPALIGTTLSVLVVAAVVGNLLICIAVCRDKRLWKKSYFFMVSLAVADLLIGLVVMPFAIYNDMHGHWIFGVSFCNMWIFSDIMCSTASILNLCVLAIDRYIHIRKPFQYDEWVTSARTAGVIATVWVVAILVASAHGAKLHSMKDNGLCLFIINPAFVVVASAISFYLPSIFMVTLYSKLFAHARYHANIIRGSITPDTTSVVRKSYIRQDLKAAFTLAVILGTFLGCWLPFFIAIIIVAYCPTCISPTTSKVVTWCGWLNSCLNPIIYSVFNTEFRAFFHRMLCSWKSVHPDVSDTTNAGPQTGFRPAENNVYPTFSRFTFSTILGSTVSYDRPARLA</sequence>
<evidence type="ECO:0000256" key="1">
    <source>
        <dbReference type="ARBA" id="ARBA00004651"/>
    </source>
</evidence>
<keyword evidence="3 10" id="KW-0812">Transmembrane</keyword>
<evidence type="ECO:0000256" key="10">
    <source>
        <dbReference type="RuleBase" id="RU000688"/>
    </source>
</evidence>
<evidence type="ECO:0000256" key="8">
    <source>
        <dbReference type="ARBA" id="ARBA00023170"/>
    </source>
</evidence>
<feature type="transmembrane region" description="Helical" evidence="12">
    <location>
        <begin position="153"/>
        <end position="173"/>
    </location>
</feature>
<comment type="subcellular location">
    <subcellularLocation>
        <location evidence="1">Cell membrane</location>
        <topology evidence="1">Multi-pass membrane protein</topology>
    </subcellularLocation>
</comment>
<keyword evidence="4 12" id="KW-1133">Transmembrane helix</keyword>
<reference evidence="14 15" key="1">
    <citation type="submission" date="2024-02" db="EMBL/GenBank/DDBJ databases">
        <title>Chromosome-scale genome assembly of the rough periwinkle Littorina saxatilis.</title>
        <authorList>
            <person name="De Jode A."/>
            <person name="Faria R."/>
            <person name="Formenti G."/>
            <person name="Sims Y."/>
            <person name="Smith T.P."/>
            <person name="Tracey A."/>
            <person name="Wood J.M.D."/>
            <person name="Zagrodzka Z.B."/>
            <person name="Johannesson K."/>
            <person name="Butlin R.K."/>
            <person name="Leder E.H."/>
        </authorList>
    </citation>
    <scope>NUCLEOTIDE SEQUENCE [LARGE SCALE GENOMIC DNA]</scope>
    <source>
        <strain evidence="14">Snail1</strain>
        <tissue evidence="14">Muscle</tissue>
    </source>
</reference>
<comment type="caution">
    <text evidence="14">The sequence shown here is derived from an EMBL/GenBank/DDBJ whole genome shotgun (WGS) entry which is preliminary data.</text>
</comment>
<keyword evidence="8 10" id="KW-0675">Receptor</keyword>
<dbReference type="AlphaFoldDB" id="A0AAN9G647"/>
<feature type="region of interest" description="Disordered" evidence="11">
    <location>
        <begin position="1"/>
        <end position="23"/>
    </location>
</feature>
<feature type="domain" description="G-protein coupled receptors family 1 profile" evidence="13">
    <location>
        <begin position="53"/>
        <end position="304"/>
    </location>
</feature>
<name>A0AAN9G647_9CAEN</name>
<protein>
    <recommendedName>
        <fullName evidence="13">G-protein coupled receptors family 1 profile domain-containing protein</fullName>
    </recommendedName>
</protein>
<keyword evidence="7" id="KW-1015">Disulfide bond</keyword>
<evidence type="ECO:0000256" key="9">
    <source>
        <dbReference type="ARBA" id="ARBA00023224"/>
    </source>
</evidence>
<dbReference type="InterPro" id="IPR000276">
    <property type="entry name" value="GPCR_Rhodpsn"/>
</dbReference>
<evidence type="ECO:0000256" key="4">
    <source>
        <dbReference type="ARBA" id="ARBA00022989"/>
    </source>
</evidence>
<feature type="transmembrane region" description="Helical" evidence="12">
    <location>
        <begin position="72"/>
        <end position="95"/>
    </location>
</feature>
<evidence type="ECO:0000256" key="12">
    <source>
        <dbReference type="SAM" id="Phobius"/>
    </source>
</evidence>
<dbReference type="FunFam" id="1.20.1070.10:FF:000523">
    <property type="entry name" value="5-hydroxytryptamine receptor 2B"/>
    <property type="match status" value="1"/>
</dbReference>
<evidence type="ECO:0000256" key="7">
    <source>
        <dbReference type="ARBA" id="ARBA00023157"/>
    </source>
</evidence>
<evidence type="ECO:0000313" key="15">
    <source>
        <dbReference type="Proteomes" id="UP001374579"/>
    </source>
</evidence>
<dbReference type="SUPFAM" id="SSF81321">
    <property type="entry name" value="Family A G protein-coupled receptor-like"/>
    <property type="match status" value="1"/>
</dbReference>
<keyword evidence="15" id="KW-1185">Reference proteome</keyword>
<dbReference type="PRINTS" id="PR00242">
    <property type="entry name" value="DOPAMINER"/>
</dbReference>
<dbReference type="PANTHER" id="PTHR24248:SF187">
    <property type="entry name" value="OCTOPAMINE RECEPTOR BETA-2R"/>
    <property type="match status" value="1"/>
</dbReference>
<dbReference type="PANTHER" id="PTHR24248">
    <property type="entry name" value="ADRENERGIC RECEPTOR-RELATED G-PROTEIN COUPLED RECEPTOR"/>
    <property type="match status" value="1"/>
</dbReference>
<feature type="transmembrane region" description="Helical" evidence="12">
    <location>
        <begin position="101"/>
        <end position="132"/>
    </location>
</feature>
<dbReference type="Proteomes" id="UP001374579">
    <property type="component" value="Unassembled WGS sequence"/>
</dbReference>
<evidence type="ECO:0000256" key="6">
    <source>
        <dbReference type="ARBA" id="ARBA00023136"/>
    </source>
</evidence>
<accession>A0AAN9G647</accession>
<evidence type="ECO:0000256" key="11">
    <source>
        <dbReference type="SAM" id="MobiDB-lite"/>
    </source>
</evidence>
<feature type="transmembrane region" description="Helical" evidence="12">
    <location>
        <begin position="185"/>
        <end position="212"/>
    </location>
</feature>
<dbReference type="GO" id="GO:0005886">
    <property type="term" value="C:plasma membrane"/>
    <property type="evidence" value="ECO:0007669"/>
    <property type="project" value="UniProtKB-SubCell"/>
</dbReference>
<dbReference type="EMBL" id="JBAMIC010000014">
    <property type="protein sequence ID" value="KAK7096139.1"/>
    <property type="molecule type" value="Genomic_DNA"/>
</dbReference>
<dbReference type="Gene3D" id="1.20.1070.10">
    <property type="entry name" value="Rhodopsin 7-helix transmembrane proteins"/>
    <property type="match status" value="1"/>
</dbReference>
<feature type="transmembrane region" description="Helical" evidence="12">
    <location>
        <begin position="249"/>
        <end position="276"/>
    </location>
</feature>
<dbReference type="PROSITE" id="PS50262">
    <property type="entry name" value="G_PROTEIN_RECEP_F1_2"/>
    <property type="match status" value="1"/>
</dbReference>
<dbReference type="Pfam" id="PF00001">
    <property type="entry name" value="7tm_1"/>
    <property type="match status" value="1"/>
</dbReference>
<evidence type="ECO:0000313" key="14">
    <source>
        <dbReference type="EMBL" id="KAK7096139.1"/>
    </source>
</evidence>
<evidence type="ECO:0000259" key="13">
    <source>
        <dbReference type="PROSITE" id="PS50262"/>
    </source>
</evidence>
<keyword evidence="2" id="KW-1003">Cell membrane</keyword>
<keyword evidence="6 12" id="KW-0472">Membrane</keyword>
<organism evidence="14 15">
    <name type="scientific">Littorina saxatilis</name>
    <dbReference type="NCBI Taxonomy" id="31220"/>
    <lineage>
        <taxon>Eukaryota</taxon>
        <taxon>Metazoa</taxon>
        <taxon>Spiralia</taxon>
        <taxon>Lophotrochozoa</taxon>
        <taxon>Mollusca</taxon>
        <taxon>Gastropoda</taxon>
        <taxon>Caenogastropoda</taxon>
        <taxon>Littorinimorpha</taxon>
        <taxon>Littorinoidea</taxon>
        <taxon>Littorinidae</taxon>
        <taxon>Littorina</taxon>
    </lineage>
</organism>
<evidence type="ECO:0000256" key="2">
    <source>
        <dbReference type="ARBA" id="ARBA00022475"/>
    </source>
</evidence>
<feature type="compositionally biased region" description="Polar residues" evidence="11">
    <location>
        <begin position="1"/>
        <end position="18"/>
    </location>
</feature>
<evidence type="ECO:0000256" key="3">
    <source>
        <dbReference type="ARBA" id="ARBA00022692"/>
    </source>
</evidence>
<dbReference type="PROSITE" id="PS00237">
    <property type="entry name" value="G_PROTEIN_RECEP_F1_1"/>
    <property type="match status" value="1"/>
</dbReference>
<gene>
    <name evidence="14" type="ORF">V1264_005474</name>
</gene>
<keyword evidence="9 10" id="KW-0807">Transducer</keyword>
<dbReference type="InterPro" id="IPR017452">
    <property type="entry name" value="GPCR_Rhodpsn_7TM"/>
</dbReference>
<evidence type="ECO:0000256" key="5">
    <source>
        <dbReference type="ARBA" id="ARBA00023040"/>
    </source>
</evidence>
<feature type="transmembrane region" description="Helical" evidence="12">
    <location>
        <begin position="37"/>
        <end position="60"/>
    </location>
</feature>
<dbReference type="GO" id="GO:0004930">
    <property type="term" value="F:G protein-coupled receptor activity"/>
    <property type="evidence" value="ECO:0007669"/>
    <property type="project" value="UniProtKB-KW"/>
</dbReference>
<keyword evidence="5 10" id="KW-0297">G-protein coupled receptor</keyword>
<dbReference type="SMART" id="SM01381">
    <property type="entry name" value="7TM_GPCR_Srsx"/>
    <property type="match status" value="1"/>
</dbReference>
<proteinExistence type="inferred from homology"/>